<organism evidence="16 17">
    <name type="scientific">Globisporangium ultimum (strain ATCC 200006 / CBS 805.95 / DAOM BR144)</name>
    <name type="common">Pythium ultimum</name>
    <dbReference type="NCBI Taxonomy" id="431595"/>
    <lineage>
        <taxon>Eukaryota</taxon>
        <taxon>Sar</taxon>
        <taxon>Stramenopiles</taxon>
        <taxon>Oomycota</taxon>
        <taxon>Peronosporomycetes</taxon>
        <taxon>Pythiales</taxon>
        <taxon>Pythiaceae</taxon>
        <taxon>Globisporangium</taxon>
    </lineage>
</organism>
<protein>
    <recommendedName>
        <fullName evidence="5 14">Inositol oxygenase</fullName>
        <ecNumber evidence="4 14">1.13.99.1</ecNumber>
    </recommendedName>
    <alternativeName>
        <fullName evidence="10 14">Myo-inositol oxygenase</fullName>
    </alternativeName>
</protein>
<evidence type="ECO:0000256" key="5">
    <source>
        <dbReference type="ARBA" id="ARBA00019269"/>
    </source>
</evidence>
<dbReference type="HOGENOM" id="CLU_050259_0_1_1"/>
<evidence type="ECO:0000256" key="2">
    <source>
        <dbReference type="ARBA" id="ARBA00005167"/>
    </source>
</evidence>
<evidence type="ECO:0000256" key="6">
    <source>
        <dbReference type="ARBA" id="ARBA00022490"/>
    </source>
</evidence>
<dbReference type="eggNOG" id="KOG1573">
    <property type="taxonomic scope" value="Eukaryota"/>
</dbReference>
<evidence type="ECO:0000313" key="16">
    <source>
        <dbReference type="EnsemblProtists" id="PYU1_T015329"/>
    </source>
</evidence>
<evidence type="ECO:0000256" key="15">
    <source>
        <dbReference type="SAM" id="MobiDB-lite"/>
    </source>
</evidence>
<reference evidence="17" key="1">
    <citation type="journal article" date="2010" name="Genome Biol.">
        <title>Genome sequence of the necrotrophic plant pathogen Pythium ultimum reveals original pathogenicity mechanisms and effector repertoire.</title>
        <authorList>
            <person name="Levesque C.A."/>
            <person name="Brouwer H."/>
            <person name="Cano L."/>
            <person name="Hamilton J.P."/>
            <person name="Holt C."/>
            <person name="Huitema E."/>
            <person name="Raffaele S."/>
            <person name="Robideau G.P."/>
            <person name="Thines M."/>
            <person name="Win J."/>
            <person name="Zerillo M.M."/>
            <person name="Beakes G.W."/>
            <person name="Boore J.L."/>
            <person name="Busam D."/>
            <person name="Dumas B."/>
            <person name="Ferriera S."/>
            <person name="Fuerstenberg S.I."/>
            <person name="Gachon C.M."/>
            <person name="Gaulin E."/>
            <person name="Govers F."/>
            <person name="Grenville-Briggs L."/>
            <person name="Horner N."/>
            <person name="Hostetler J."/>
            <person name="Jiang R.H."/>
            <person name="Johnson J."/>
            <person name="Krajaejun T."/>
            <person name="Lin H."/>
            <person name="Meijer H.J."/>
            <person name="Moore B."/>
            <person name="Morris P."/>
            <person name="Phuntmart V."/>
            <person name="Puiu D."/>
            <person name="Shetty J."/>
            <person name="Stajich J.E."/>
            <person name="Tripathy S."/>
            <person name="Wawra S."/>
            <person name="van West P."/>
            <person name="Whitty B.R."/>
            <person name="Coutinho P.M."/>
            <person name="Henrissat B."/>
            <person name="Martin F."/>
            <person name="Thomas P.D."/>
            <person name="Tyler B.M."/>
            <person name="De Vries R.P."/>
            <person name="Kamoun S."/>
            <person name="Yandell M."/>
            <person name="Tisserat N."/>
            <person name="Buell C.R."/>
        </authorList>
    </citation>
    <scope>NUCLEOTIDE SEQUENCE</scope>
    <source>
        <strain evidence="17">DAOM:BR144</strain>
    </source>
</reference>
<feature type="binding site" evidence="12">
    <location>
        <begin position="93"/>
        <end position="95"/>
    </location>
    <ligand>
        <name>substrate</name>
    </ligand>
</feature>
<sequence>MNIEVAKRNIAAATAPKKTAVEHKEKAASGKDEAEFRNYKDSTRQETVERHYMLMRKNQTVAFNDKMQSKYGSFTNTKMTVWEAFEALKGYVDSSDPDSSLPNLEHMLQTAEGIRAAGHPDWFQLVGLLHDMGKIQYLWGAKEDGQEGTADGDQWSLGGDTWVLGCKIPDSTVFPEFNALNPDMSDPRYNTEYGIYEPHCGLKNLKFAWGHDEYLYQMLKFNNTSIPDEGLAMVRYHSCYPWHKEKEYQHLMNEDDEDMMDWVLEFNKFDLYTKADTRPDVEKLWPYYQSLIDKYLPGKLCW</sequence>
<dbReference type="PANTHER" id="PTHR12588:SF0">
    <property type="entry name" value="INOSITOL OXYGENASE"/>
    <property type="match status" value="1"/>
</dbReference>
<evidence type="ECO:0000256" key="3">
    <source>
        <dbReference type="ARBA" id="ARBA00005286"/>
    </source>
</evidence>
<proteinExistence type="inferred from homology"/>
<dbReference type="EC" id="1.13.99.1" evidence="4 14"/>
<feature type="region of interest" description="Disordered" evidence="15">
    <location>
        <begin position="15"/>
        <end position="42"/>
    </location>
</feature>
<evidence type="ECO:0000256" key="10">
    <source>
        <dbReference type="ARBA" id="ARBA00029668"/>
    </source>
</evidence>
<dbReference type="InterPro" id="IPR007828">
    <property type="entry name" value="Inositol_oxygenase"/>
</dbReference>
<dbReference type="UniPathway" id="UPA00111">
    <property type="reaction ID" value="UER00527"/>
</dbReference>
<feature type="binding site" evidence="13">
    <location>
        <position position="106"/>
    </location>
    <ligand>
        <name>Fe cation</name>
        <dbReference type="ChEBI" id="CHEBI:24875"/>
        <label>1</label>
    </ligand>
</feature>
<keyword evidence="17" id="KW-1185">Reference proteome</keyword>
<dbReference type="OMA" id="RYNTKYG"/>
<comment type="cofactor">
    <cofactor evidence="13 14">
        <name>Fe cation</name>
        <dbReference type="ChEBI" id="CHEBI:24875"/>
    </cofactor>
    <text evidence="13 14">Binds 2 iron ions per subunit.</text>
</comment>
<reference evidence="16" key="3">
    <citation type="submission" date="2015-02" db="UniProtKB">
        <authorList>
            <consortium name="EnsemblProtists"/>
        </authorList>
    </citation>
    <scope>IDENTIFICATION</scope>
    <source>
        <strain evidence="16">DAOM BR144</strain>
    </source>
</reference>
<comment type="catalytic activity">
    <reaction evidence="11 14">
        <text>myo-inositol + O2 = D-glucuronate + H2O + H(+)</text>
        <dbReference type="Rhea" id="RHEA:23696"/>
        <dbReference type="ChEBI" id="CHEBI:15377"/>
        <dbReference type="ChEBI" id="CHEBI:15378"/>
        <dbReference type="ChEBI" id="CHEBI:15379"/>
        <dbReference type="ChEBI" id="CHEBI:17268"/>
        <dbReference type="ChEBI" id="CHEBI:58720"/>
        <dbReference type="EC" id="1.13.99.1"/>
    </reaction>
</comment>
<reference evidence="17" key="2">
    <citation type="submission" date="2010-04" db="EMBL/GenBank/DDBJ databases">
        <authorList>
            <person name="Buell R."/>
            <person name="Hamilton J."/>
            <person name="Hostetler J."/>
        </authorList>
    </citation>
    <scope>NUCLEOTIDE SEQUENCE [LARGE SCALE GENOMIC DNA]</scope>
    <source>
        <strain evidence="17">DAOM:BR144</strain>
    </source>
</reference>
<keyword evidence="7 13" id="KW-0479">Metal-binding</keyword>
<evidence type="ECO:0000256" key="13">
    <source>
        <dbReference type="PIRSR" id="PIRSR607828-2"/>
    </source>
</evidence>
<keyword evidence="8 14" id="KW-0560">Oxidoreductase</keyword>
<feature type="binding site" evidence="13">
    <location>
        <position position="131"/>
    </location>
    <ligand>
        <name>Fe cation</name>
        <dbReference type="ChEBI" id="CHEBI:24875"/>
        <label>1</label>
    </ligand>
</feature>
<keyword evidence="6 14" id="KW-0963">Cytoplasm</keyword>
<feature type="binding site" evidence="12">
    <location>
        <position position="134"/>
    </location>
    <ligand>
        <name>substrate</name>
    </ligand>
</feature>
<evidence type="ECO:0000256" key="14">
    <source>
        <dbReference type="RuleBase" id="RU367039"/>
    </source>
</evidence>
<dbReference type="SUPFAM" id="SSF109604">
    <property type="entry name" value="HD-domain/PDEase-like"/>
    <property type="match status" value="1"/>
</dbReference>
<dbReference type="GO" id="GO:0005506">
    <property type="term" value="F:iron ion binding"/>
    <property type="evidence" value="ECO:0007669"/>
    <property type="project" value="InterPro"/>
</dbReference>
<dbReference type="GO" id="GO:0005737">
    <property type="term" value="C:cytoplasm"/>
    <property type="evidence" value="ECO:0007669"/>
    <property type="project" value="UniProtKB-SubCell"/>
</dbReference>
<name>K3XDN0_GLOUD</name>
<dbReference type="STRING" id="431595.K3XDN0"/>
<feature type="binding site" evidence="12">
    <location>
        <position position="37"/>
    </location>
    <ligand>
        <name>substrate</name>
    </ligand>
</feature>
<feature type="compositionally biased region" description="Basic and acidic residues" evidence="15">
    <location>
        <begin position="19"/>
        <end position="42"/>
    </location>
</feature>
<feature type="binding site" evidence="13">
    <location>
        <position position="237"/>
    </location>
    <ligand>
        <name>Fe cation</name>
        <dbReference type="ChEBI" id="CHEBI:24875"/>
        <label>1</label>
    </ligand>
</feature>
<dbReference type="InParanoid" id="K3XDN0"/>
<feature type="binding site" evidence="12">
    <location>
        <begin position="159"/>
        <end position="160"/>
    </location>
    <ligand>
        <name>substrate</name>
    </ligand>
</feature>
<dbReference type="GO" id="GO:0019310">
    <property type="term" value="P:inositol catabolic process"/>
    <property type="evidence" value="ECO:0007669"/>
    <property type="project" value="UniProtKB-UniRule"/>
</dbReference>
<dbReference type="Pfam" id="PF05153">
    <property type="entry name" value="MIOX"/>
    <property type="match status" value="1"/>
</dbReference>
<accession>K3XDN0</accession>
<evidence type="ECO:0000256" key="1">
    <source>
        <dbReference type="ARBA" id="ARBA00004496"/>
    </source>
</evidence>
<evidence type="ECO:0000256" key="7">
    <source>
        <dbReference type="ARBA" id="ARBA00022723"/>
    </source>
</evidence>
<comment type="similarity">
    <text evidence="3 14">Belongs to the myo-inositol oxygenase family.</text>
</comment>
<evidence type="ECO:0000256" key="8">
    <source>
        <dbReference type="ARBA" id="ARBA00023002"/>
    </source>
</evidence>
<feature type="binding site" evidence="13">
    <location>
        <position position="211"/>
    </location>
    <ligand>
        <name>Fe cation</name>
        <dbReference type="ChEBI" id="CHEBI:24875"/>
        <label>1</label>
    </ligand>
</feature>
<evidence type="ECO:0000313" key="17">
    <source>
        <dbReference type="Proteomes" id="UP000019132"/>
    </source>
</evidence>
<evidence type="ECO:0000256" key="4">
    <source>
        <dbReference type="ARBA" id="ARBA00011919"/>
    </source>
</evidence>
<dbReference type="EnsemblProtists" id="PYU1_T015329">
    <property type="protein sequence ID" value="PYU1_T015329"/>
    <property type="gene ID" value="PYU1_G015303"/>
</dbReference>
<dbReference type="EMBL" id="GL376564">
    <property type="status" value="NOT_ANNOTATED_CDS"/>
    <property type="molecule type" value="Genomic_DNA"/>
</dbReference>
<dbReference type="GO" id="GO:0050113">
    <property type="term" value="F:inositol oxygenase activity"/>
    <property type="evidence" value="ECO:0007669"/>
    <property type="project" value="UniProtKB-UniRule"/>
</dbReference>
<dbReference type="AlphaFoldDB" id="K3XDN0"/>
<feature type="binding site" evidence="13">
    <location>
        <position position="130"/>
    </location>
    <ligand>
        <name>Fe cation</name>
        <dbReference type="ChEBI" id="CHEBI:24875"/>
        <label>1</label>
    </ligand>
</feature>
<dbReference type="Gene3D" id="1.10.3210.10">
    <property type="entry name" value="Hypothetical protein af1432"/>
    <property type="match status" value="1"/>
</dbReference>
<dbReference type="VEuPathDB" id="FungiDB:PYU1_G015303"/>
<dbReference type="Proteomes" id="UP000019132">
    <property type="component" value="Unassembled WGS sequence"/>
</dbReference>
<evidence type="ECO:0000256" key="11">
    <source>
        <dbReference type="ARBA" id="ARBA00048271"/>
    </source>
</evidence>
<evidence type="ECO:0000256" key="9">
    <source>
        <dbReference type="ARBA" id="ARBA00023004"/>
    </source>
</evidence>
<feature type="binding site" evidence="13">
    <location>
        <position position="270"/>
    </location>
    <ligand>
        <name>Fe cation</name>
        <dbReference type="ChEBI" id="CHEBI:24875"/>
        <label>1</label>
    </ligand>
</feature>
<keyword evidence="9 13" id="KW-0408">Iron</keyword>
<feature type="binding site" evidence="12">
    <location>
        <begin position="237"/>
        <end position="238"/>
    </location>
    <ligand>
        <name>substrate</name>
    </ligand>
</feature>
<dbReference type="PANTHER" id="PTHR12588">
    <property type="entry name" value="MYOINOSITOL OXYGENASE"/>
    <property type="match status" value="1"/>
</dbReference>
<comment type="subcellular location">
    <subcellularLocation>
        <location evidence="1 14">Cytoplasm</location>
    </subcellularLocation>
</comment>
<evidence type="ECO:0000256" key="12">
    <source>
        <dbReference type="PIRSR" id="PIRSR607828-1"/>
    </source>
</evidence>
<comment type="pathway">
    <text evidence="2 14">Polyol metabolism; myo-inositol degradation into D-glucuronate; D-glucuronate from myo-inositol: step 1/1.</text>
</comment>